<dbReference type="Proteomes" id="UP000245790">
    <property type="component" value="Unassembled WGS sequence"/>
</dbReference>
<evidence type="ECO:0008006" key="3">
    <source>
        <dbReference type="Google" id="ProtNLM"/>
    </source>
</evidence>
<protein>
    <recommendedName>
        <fullName evidence="3">PTS system ascorbate-specific IIA component</fullName>
    </recommendedName>
</protein>
<dbReference type="GO" id="GO:0016020">
    <property type="term" value="C:membrane"/>
    <property type="evidence" value="ECO:0007669"/>
    <property type="project" value="InterPro"/>
</dbReference>
<dbReference type="InterPro" id="IPR036662">
    <property type="entry name" value="PTS_EIIA_man-typ_sf"/>
</dbReference>
<organism evidence="1 2">
    <name type="scientific">Pleionea mediterranea</name>
    <dbReference type="NCBI Taxonomy" id="523701"/>
    <lineage>
        <taxon>Bacteria</taxon>
        <taxon>Pseudomonadati</taxon>
        <taxon>Pseudomonadota</taxon>
        <taxon>Gammaproteobacteria</taxon>
        <taxon>Oceanospirillales</taxon>
        <taxon>Pleioneaceae</taxon>
        <taxon>Pleionea</taxon>
    </lineage>
</organism>
<sequence length="127" mass="13789">MNTLSVLILTRSMAGTEMLSVVRQRLETLNIDCHTLTFNPEASADTVYPHISGRINHIDKGAGVLVLIDSDATHQALFKKLSDELNVICVTGLNDAMIAAIKECDKLTLPQAAERVIQAGLAAIKKY</sequence>
<dbReference type="EMBL" id="QGGU01000010">
    <property type="protein sequence ID" value="PWK47802.1"/>
    <property type="molecule type" value="Genomic_DNA"/>
</dbReference>
<proteinExistence type="predicted"/>
<dbReference type="SUPFAM" id="SSF53062">
    <property type="entry name" value="PTS system fructose IIA component-like"/>
    <property type="match status" value="1"/>
</dbReference>
<evidence type="ECO:0000313" key="2">
    <source>
        <dbReference type="Proteomes" id="UP000245790"/>
    </source>
</evidence>
<comment type="caution">
    <text evidence="1">The sequence shown here is derived from an EMBL/GenBank/DDBJ whole genome shotgun (WGS) entry which is preliminary data.</text>
</comment>
<evidence type="ECO:0000313" key="1">
    <source>
        <dbReference type="EMBL" id="PWK47802.1"/>
    </source>
</evidence>
<gene>
    <name evidence="1" type="ORF">C8D97_11014</name>
</gene>
<reference evidence="1 2" key="1">
    <citation type="submission" date="2018-05" db="EMBL/GenBank/DDBJ databases">
        <title>Genomic Encyclopedia of Type Strains, Phase IV (KMG-IV): sequencing the most valuable type-strain genomes for metagenomic binning, comparative biology and taxonomic classification.</title>
        <authorList>
            <person name="Goeker M."/>
        </authorList>
    </citation>
    <scope>NUCLEOTIDE SEQUENCE [LARGE SCALE GENOMIC DNA]</scope>
    <source>
        <strain evidence="1 2">DSM 25350</strain>
    </source>
</reference>
<dbReference type="AlphaFoldDB" id="A0A316FI80"/>
<dbReference type="Gene3D" id="3.40.50.510">
    <property type="entry name" value="Phosphotransferase system, mannose-type IIA component"/>
    <property type="match status" value="1"/>
</dbReference>
<accession>A0A316FI80</accession>
<dbReference type="GO" id="GO:0009401">
    <property type="term" value="P:phosphoenolpyruvate-dependent sugar phosphotransferase system"/>
    <property type="evidence" value="ECO:0007669"/>
    <property type="project" value="InterPro"/>
</dbReference>
<name>A0A316FI80_9GAMM</name>
<keyword evidence="2" id="KW-1185">Reference proteome</keyword>